<dbReference type="RefSeq" id="WP_002718819.1">
    <property type="nucleotide sequence ID" value="NZ_UFSI01000001.1"/>
</dbReference>
<evidence type="ECO:0000259" key="5">
    <source>
        <dbReference type="SMART" id="SM00062"/>
    </source>
</evidence>
<dbReference type="SUPFAM" id="SSF53850">
    <property type="entry name" value="Periplasmic binding protein-like II"/>
    <property type="match status" value="1"/>
</dbReference>
<dbReference type="Proteomes" id="UP000254343">
    <property type="component" value="Unassembled WGS sequence"/>
</dbReference>
<gene>
    <name evidence="6" type="primary">gltI_1</name>
    <name evidence="6" type="ORF">NCTC12722_01222</name>
</gene>
<dbReference type="GO" id="GO:0005576">
    <property type="term" value="C:extracellular region"/>
    <property type="evidence" value="ECO:0007669"/>
    <property type="project" value="TreeGrafter"/>
</dbReference>
<dbReference type="OrthoDB" id="7240770at2"/>
<dbReference type="GO" id="GO:0030288">
    <property type="term" value="C:outer membrane-bounded periplasmic space"/>
    <property type="evidence" value="ECO:0007669"/>
    <property type="project" value="TreeGrafter"/>
</dbReference>
<dbReference type="InterPro" id="IPR051455">
    <property type="entry name" value="Bact_solute-bind_prot3"/>
</dbReference>
<sequence>MLQRTFAIASLIATFAISSHSAFAQSGGSLEKIVANKTFAIAYREESVPFSFIDSSGTPKGYAIDICLKIADEIKKEYKLDKIDIKYVPITPQTRIPVIANGTANAECSSTTITTGRMKQVEFLTPNFITGTKLMVRKGSGITKIEDLQGKTLLALAGTTNEKAALAEIVKHKLKVNVVKVKDHPQALLNLEQGRADAYTSNDVVLYGIRTMAKNPGDYEVVGPFYSYDPFSIMIPKNDTEFRALGLRVMSNLYTSGEIFQLYKKWFEPGPTNINLPMNDDLKNALRLNAFAD</sequence>
<dbReference type="EMBL" id="UIGB01000001">
    <property type="protein sequence ID" value="SUU84039.1"/>
    <property type="molecule type" value="Genomic_DNA"/>
</dbReference>
<evidence type="ECO:0000313" key="7">
    <source>
        <dbReference type="Proteomes" id="UP000254343"/>
    </source>
</evidence>
<keyword evidence="2" id="KW-0813">Transport</keyword>
<organism evidence="6 7">
    <name type="scientific">Afipia felis</name>
    <name type="common">Cat scratch disease bacillus</name>
    <dbReference type="NCBI Taxonomy" id="1035"/>
    <lineage>
        <taxon>Bacteria</taxon>
        <taxon>Pseudomonadati</taxon>
        <taxon>Pseudomonadota</taxon>
        <taxon>Alphaproteobacteria</taxon>
        <taxon>Hyphomicrobiales</taxon>
        <taxon>Nitrobacteraceae</taxon>
        <taxon>Afipia</taxon>
    </lineage>
</organism>
<comment type="similarity">
    <text evidence="1">Belongs to the bacterial solute-binding protein 3 family.</text>
</comment>
<accession>A0A380W632</accession>
<evidence type="ECO:0000256" key="3">
    <source>
        <dbReference type="ARBA" id="ARBA00022729"/>
    </source>
</evidence>
<evidence type="ECO:0000256" key="1">
    <source>
        <dbReference type="ARBA" id="ARBA00010333"/>
    </source>
</evidence>
<dbReference type="PANTHER" id="PTHR30085:SF2">
    <property type="entry name" value="GLUTAMATE_ASPARTATE IMPORT SOLUTE-BINDING PROTEIN"/>
    <property type="match status" value="1"/>
</dbReference>
<feature type="signal peptide" evidence="4">
    <location>
        <begin position="1"/>
        <end position="24"/>
    </location>
</feature>
<evidence type="ECO:0000256" key="2">
    <source>
        <dbReference type="ARBA" id="ARBA00022448"/>
    </source>
</evidence>
<keyword evidence="3 4" id="KW-0732">Signal</keyword>
<dbReference type="CDD" id="cd13688">
    <property type="entry name" value="PBP2_GltI_DEBP"/>
    <property type="match status" value="1"/>
</dbReference>
<dbReference type="Gene3D" id="3.40.190.10">
    <property type="entry name" value="Periplasmic binding protein-like II"/>
    <property type="match status" value="2"/>
</dbReference>
<proteinExistence type="inferred from homology"/>
<evidence type="ECO:0000313" key="6">
    <source>
        <dbReference type="EMBL" id="SUU84039.1"/>
    </source>
</evidence>
<feature type="domain" description="Solute-binding protein family 3/N-terminal" evidence="5">
    <location>
        <begin position="38"/>
        <end position="270"/>
    </location>
</feature>
<dbReference type="InterPro" id="IPR001638">
    <property type="entry name" value="Solute-binding_3/MltF_N"/>
</dbReference>
<feature type="chain" id="PRO_5016590586" evidence="4">
    <location>
        <begin position="25"/>
        <end position="293"/>
    </location>
</feature>
<protein>
    <submittedName>
        <fullName evidence="6">Glutamate/aspartate periplasmic-binding protein</fullName>
    </submittedName>
</protein>
<dbReference type="Pfam" id="PF00497">
    <property type="entry name" value="SBP_bac_3"/>
    <property type="match status" value="1"/>
</dbReference>
<reference evidence="6 7" key="1">
    <citation type="submission" date="2018-06" db="EMBL/GenBank/DDBJ databases">
        <authorList>
            <consortium name="Pathogen Informatics"/>
            <person name="Doyle S."/>
        </authorList>
    </citation>
    <scope>NUCLEOTIDE SEQUENCE [LARGE SCALE GENOMIC DNA]</scope>
    <source>
        <strain evidence="6 7">NCTC12722</strain>
    </source>
</reference>
<dbReference type="PANTHER" id="PTHR30085">
    <property type="entry name" value="AMINO ACID ABC TRANSPORTER PERMEASE"/>
    <property type="match status" value="1"/>
</dbReference>
<dbReference type="SMART" id="SM00062">
    <property type="entry name" value="PBPb"/>
    <property type="match status" value="1"/>
</dbReference>
<dbReference type="AlphaFoldDB" id="A0A380W632"/>
<name>A0A380W632_AFIFE</name>
<dbReference type="GO" id="GO:0006865">
    <property type="term" value="P:amino acid transport"/>
    <property type="evidence" value="ECO:0007669"/>
    <property type="project" value="TreeGrafter"/>
</dbReference>
<evidence type="ECO:0000256" key="4">
    <source>
        <dbReference type="SAM" id="SignalP"/>
    </source>
</evidence>